<dbReference type="CDD" id="cd03378">
    <property type="entry name" value="beta_CA_cladeC"/>
    <property type="match status" value="1"/>
</dbReference>
<accession>A0A5K7XBH5</accession>
<evidence type="ECO:0000256" key="2">
    <source>
        <dbReference type="PIRSR" id="PIRSR601765-1"/>
    </source>
</evidence>
<keyword evidence="2" id="KW-0862">Zinc</keyword>
<proteinExistence type="inferred from homology"/>
<gene>
    <name evidence="4" type="ORF">PLANPX_3762</name>
</gene>
<dbReference type="KEGG" id="lpav:PLANPX_3762"/>
<name>A0A5K7XBH5_9BACT</name>
<keyword evidence="2" id="KW-0479">Metal-binding</keyword>
<comment type="cofactor">
    <cofactor evidence="2">
        <name>Zn(2+)</name>
        <dbReference type="ChEBI" id="CHEBI:29105"/>
    </cofactor>
    <text evidence="2">Binds 1 zinc ion per subunit.</text>
</comment>
<organism evidence="4 5">
    <name type="scientific">Lacipirellula parvula</name>
    <dbReference type="NCBI Taxonomy" id="2650471"/>
    <lineage>
        <taxon>Bacteria</taxon>
        <taxon>Pseudomonadati</taxon>
        <taxon>Planctomycetota</taxon>
        <taxon>Planctomycetia</taxon>
        <taxon>Pirellulales</taxon>
        <taxon>Lacipirellulaceae</taxon>
        <taxon>Lacipirellula</taxon>
    </lineage>
</organism>
<feature type="signal peptide" evidence="3">
    <location>
        <begin position="1"/>
        <end position="37"/>
    </location>
</feature>
<dbReference type="InterPro" id="IPR001765">
    <property type="entry name" value="Carbonic_anhydrase"/>
</dbReference>
<evidence type="ECO:0000256" key="3">
    <source>
        <dbReference type="SAM" id="SignalP"/>
    </source>
</evidence>
<comment type="similarity">
    <text evidence="1">Belongs to the beta-class carbonic anhydrase family.</text>
</comment>
<sequence length="243" mass="25745">MGRDSSLFTRNRRGFLGCCGAVAAAGTVGATAAPAMAYDALTREQRDKMTPDDVIALVKAGNMRFRTGERQERNFLREQISSSTGQFPAAVLLSCIDSRAPAEIILDMGIGDTFNARIAGNVINDDILGSMEFSCAVVGAKLVLVMGHTSCGAVAGAIDDVELGYLTGLLGRIKPAVAKTEFTGERTGKNPAFVDAVARTNVLREVAQIRAQSEILHDLEQAGKIKIVGSMYDIKTGAVEFLG</sequence>
<evidence type="ECO:0000256" key="1">
    <source>
        <dbReference type="ARBA" id="ARBA00006217"/>
    </source>
</evidence>
<evidence type="ECO:0000313" key="5">
    <source>
        <dbReference type="Proteomes" id="UP000326837"/>
    </source>
</evidence>
<dbReference type="PANTHER" id="PTHR11002">
    <property type="entry name" value="CARBONIC ANHYDRASE"/>
    <property type="match status" value="1"/>
</dbReference>
<dbReference type="AlphaFoldDB" id="A0A5K7XBH5"/>
<dbReference type="PANTHER" id="PTHR11002:SF79">
    <property type="entry name" value="CARBONIC ANHYDRASE 2"/>
    <property type="match status" value="1"/>
</dbReference>
<dbReference type="PROSITE" id="PS51318">
    <property type="entry name" value="TAT"/>
    <property type="match status" value="1"/>
</dbReference>
<dbReference type="InterPro" id="IPR006311">
    <property type="entry name" value="TAT_signal"/>
</dbReference>
<feature type="binding site" evidence="2">
    <location>
        <position position="148"/>
    </location>
    <ligand>
        <name>Zn(2+)</name>
        <dbReference type="ChEBI" id="CHEBI:29105"/>
    </ligand>
</feature>
<feature type="binding site" evidence="2">
    <location>
        <position position="97"/>
    </location>
    <ligand>
        <name>Zn(2+)</name>
        <dbReference type="ChEBI" id="CHEBI:29105"/>
    </ligand>
</feature>
<dbReference type="GO" id="GO:0004089">
    <property type="term" value="F:carbonate dehydratase activity"/>
    <property type="evidence" value="ECO:0007669"/>
    <property type="project" value="UniProtKB-EC"/>
</dbReference>
<dbReference type="EMBL" id="AP021861">
    <property type="protein sequence ID" value="BBO34150.1"/>
    <property type="molecule type" value="Genomic_DNA"/>
</dbReference>
<dbReference type="SMART" id="SM00947">
    <property type="entry name" value="Pro_CA"/>
    <property type="match status" value="1"/>
</dbReference>
<keyword evidence="4" id="KW-0456">Lyase</keyword>
<feature type="binding site" evidence="2">
    <location>
        <position position="95"/>
    </location>
    <ligand>
        <name>Zn(2+)</name>
        <dbReference type="ChEBI" id="CHEBI:29105"/>
    </ligand>
</feature>
<dbReference type="GO" id="GO:0008270">
    <property type="term" value="F:zinc ion binding"/>
    <property type="evidence" value="ECO:0007669"/>
    <property type="project" value="InterPro"/>
</dbReference>
<feature type="binding site" evidence="2">
    <location>
        <position position="151"/>
    </location>
    <ligand>
        <name>Zn(2+)</name>
        <dbReference type="ChEBI" id="CHEBI:29105"/>
    </ligand>
</feature>
<keyword evidence="5" id="KW-1185">Reference proteome</keyword>
<dbReference type="Pfam" id="PF00484">
    <property type="entry name" value="Pro_CA"/>
    <property type="match status" value="1"/>
</dbReference>
<protein>
    <submittedName>
        <fullName evidence="4">Na-dependent bicarbonate transporter BicA</fullName>
        <ecNumber evidence="4">4.2.1.1</ecNumber>
    </submittedName>
</protein>
<feature type="chain" id="PRO_5025038852" evidence="3">
    <location>
        <begin position="38"/>
        <end position="243"/>
    </location>
</feature>
<keyword evidence="3" id="KW-0732">Signal</keyword>
<dbReference type="EC" id="4.2.1.1" evidence="4"/>
<dbReference type="Gene3D" id="3.40.1050.10">
    <property type="entry name" value="Carbonic anhydrase"/>
    <property type="match status" value="1"/>
</dbReference>
<dbReference type="NCBIfam" id="NF011765">
    <property type="entry name" value="PRK15219.1"/>
    <property type="match status" value="1"/>
</dbReference>
<dbReference type="SUPFAM" id="SSF53056">
    <property type="entry name" value="beta-carbonic anhydrase, cab"/>
    <property type="match status" value="1"/>
</dbReference>
<dbReference type="RefSeq" id="WP_152099783.1">
    <property type="nucleotide sequence ID" value="NZ_AP021861.1"/>
</dbReference>
<reference evidence="5" key="1">
    <citation type="submission" date="2019-10" db="EMBL/GenBank/DDBJ databases">
        <title>Lacipirellula parvula gen. nov., sp. nov., representing a lineage of planctomycetes widespread in freshwater anoxic habitats, and description of the family Lacipirellulaceae.</title>
        <authorList>
            <person name="Dedysh S.N."/>
            <person name="Kulichevskaya I.S."/>
            <person name="Beletsky A.V."/>
            <person name="Rakitin A.L."/>
            <person name="Mardanov A.V."/>
            <person name="Ivanova A.A."/>
            <person name="Saltykova V.X."/>
            <person name="Rijpstra W.I.C."/>
            <person name="Sinninghe Damste J.S."/>
            <person name="Ravin N.V."/>
        </authorList>
    </citation>
    <scope>NUCLEOTIDE SEQUENCE [LARGE SCALE GENOMIC DNA]</scope>
    <source>
        <strain evidence="5">PX69</strain>
    </source>
</reference>
<evidence type="ECO:0000313" key="4">
    <source>
        <dbReference type="EMBL" id="BBO34150.1"/>
    </source>
</evidence>
<dbReference type="Proteomes" id="UP000326837">
    <property type="component" value="Chromosome"/>
</dbReference>
<dbReference type="InterPro" id="IPR036874">
    <property type="entry name" value="Carbonic_anhydrase_sf"/>
</dbReference>